<proteinExistence type="predicted"/>
<comment type="caution">
    <text evidence="1">The sequence shown here is derived from an EMBL/GenBank/DDBJ whole genome shotgun (WGS) entry which is preliminary data.</text>
</comment>
<accession>A0A1E3IVX0</accession>
<dbReference type="GeneID" id="30194940"/>
<protein>
    <submittedName>
        <fullName evidence="1">Uncharacterized protein</fullName>
    </submittedName>
</protein>
<organism evidence="1 2">
    <name type="scientific">Cryptococcus wingfieldii CBS 7118</name>
    <dbReference type="NCBI Taxonomy" id="1295528"/>
    <lineage>
        <taxon>Eukaryota</taxon>
        <taxon>Fungi</taxon>
        <taxon>Dikarya</taxon>
        <taxon>Basidiomycota</taxon>
        <taxon>Agaricomycotina</taxon>
        <taxon>Tremellomycetes</taxon>
        <taxon>Tremellales</taxon>
        <taxon>Cryptococcaceae</taxon>
        <taxon>Cryptococcus</taxon>
    </lineage>
</organism>
<gene>
    <name evidence="1" type="ORF">L198_05728</name>
</gene>
<dbReference type="AlphaFoldDB" id="A0A1E3IVX0"/>
<dbReference type="Proteomes" id="UP000094819">
    <property type="component" value="Unassembled WGS sequence"/>
</dbReference>
<keyword evidence="2" id="KW-1185">Reference proteome</keyword>
<dbReference type="EMBL" id="AWGH01000018">
    <property type="protein sequence ID" value="ODN92056.1"/>
    <property type="molecule type" value="Genomic_DNA"/>
</dbReference>
<dbReference type="RefSeq" id="XP_019030190.1">
    <property type="nucleotide sequence ID" value="XM_019177806.1"/>
</dbReference>
<sequence length="211" mass="23891">MPQAVVEFIHTPAARANPFHEPLTLISSLGISLLEIFHRRSIHGMIFNEAQMKALKGYIGMIMSRDPIFSLFPPPFFHEIDTFCIHHTSTPELRRHVPAICNLWHAFPSLPIGHSPTLLDLLFFLNKRARSLWKTMLNRWEQTEDLAPEITHKFPDDAGMKRVKGGAVKDSESHALEGDCKKYYDAQKATKGMTGGVAGLWYRMVSVVPTI</sequence>
<evidence type="ECO:0000313" key="2">
    <source>
        <dbReference type="Proteomes" id="UP000094819"/>
    </source>
</evidence>
<reference evidence="1 2" key="1">
    <citation type="submission" date="2016-06" db="EMBL/GenBank/DDBJ databases">
        <title>Evolution of pathogenesis and genome organization in the Tremellales.</title>
        <authorList>
            <person name="Cuomo C."/>
            <person name="Litvintseva A."/>
            <person name="Heitman J."/>
            <person name="Chen Y."/>
            <person name="Sun S."/>
            <person name="Springer D."/>
            <person name="Dromer F."/>
            <person name="Young S."/>
            <person name="Zeng Q."/>
            <person name="Chapman S."/>
            <person name="Gujja S."/>
            <person name="Saif S."/>
            <person name="Birren B."/>
        </authorList>
    </citation>
    <scope>NUCLEOTIDE SEQUENCE [LARGE SCALE GENOMIC DNA]</scope>
    <source>
        <strain evidence="1 2">CBS 7118</strain>
    </source>
</reference>
<dbReference type="OrthoDB" id="5598737at2759"/>
<evidence type="ECO:0000313" key="1">
    <source>
        <dbReference type="EMBL" id="ODN92056.1"/>
    </source>
</evidence>
<name>A0A1E3IVX0_9TREE</name>